<dbReference type="PROSITE" id="PS50206">
    <property type="entry name" value="RHODANESE_3"/>
    <property type="match status" value="1"/>
</dbReference>
<dbReference type="RefSeq" id="WP_306637006.1">
    <property type="nucleotide sequence ID" value="NZ_JAUSXB010000001.1"/>
</dbReference>
<keyword evidence="3" id="KW-1185">Reference proteome</keyword>
<evidence type="ECO:0000259" key="1">
    <source>
        <dbReference type="PROSITE" id="PS50206"/>
    </source>
</evidence>
<proteinExistence type="predicted"/>
<dbReference type="PANTHER" id="PTHR44086:SF10">
    <property type="entry name" value="THIOSULFATE SULFURTRANSFERASE_RHODANESE-LIKE DOMAIN-CONTAINING PROTEIN 3"/>
    <property type="match status" value="1"/>
</dbReference>
<name>A0ABU0PN95_9MICC</name>
<dbReference type="PANTHER" id="PTHR44086">
    <property type="entry name" value="THIOSULFATE SULFURTRANSFERASE RDL2, MITOCHONDRIAL-RELATED"/>
    <property type="match status" value="1"/>
</dbReference>
<protein>
    <submittedName>
        <fullName evidence="2">Rhodanese-related sulfurtransferase</fullName>
    </submittedName>
</protein>
<evidence type="ECO:0000313" key="2">
    <source>
        <dbReference type="EMBL" id="MDQ0675032.1"/>
    </source>
</evidence>
<dbReference type="EMBL" id="JAUSXB010000001">
    <property type="protein sequence ID" value="MDQ0675032.1"/>
    <property type="molecule type" value="Genomic_DNA"/>
</dbReference>
<sequence length="126" mass="12989">MSEQNTQDAQLISADQAARLIEEGVLLIDVRSEAGRASTGSIPGAVVVDRENVAQDFGPDLDSRLPQVTGTDQKIVVFCGSVNGSGPVAQKLKVLGYSQAVHVDGGFLALRDAGVTTTGPVVQAAV</sequence>
<dbReference type="InterPro" id="IPR001763">
    <property type="entry name" value="Rhodanese-like_dom"/>
</dbReference>
<dbReference type="SMART" id="SM00450">
    <property type="entry name" value="RHOD"/>
    <property type="match status" value="1"/>
</dbReference>
<organism evidence="2 3">
    <name type="scientific">Pseudarthrobacter siccitolerans</name>
    <dbReference type="NCBI Taxonomy" id="861266"/>
    <lineage>
        <taxon>Bacteria</taxon>
        <taxon>Bacillati</taxon>
        <taxon>Actinomycetota</taxon>
        <taxon>Actinomycetes</taxon>
        <taxon>Micrococcales</taxon>
        <taxon>Micrococcaceae</taxon>
        <taxon>Pseudarthrobacter</taxon>
    </lineage>
</organism>
<accession>A0ABU0PN95</accession>
<feature type="domain" description="Rhodanese" evidence="1">
    <location>
        <begin position="21"/>
        <end position="119"/>
    </location>
</feature>
<dbReference type="Proteomes" id="UP001236806">
    <property type="component" value="Unassembled WGS sequence"/>
</dbReference>
<dbReference type="Pfam" id="PF00581">
    <property type="entry name" value="Rhodanese"/>
    <property type="match status" value="1"/>
</dbReference>
<evidence type="ECO:0000313" key="3">
    <source>
        <dbReference type="Proteomes" id="UP001236806"/>
    </source>
</evidence>
<gene>
    <name evidence="2" type="ORF">QFZ36_002593</name>
</gene>
<comment type="caution">
    <text evidence="2">The sequence shown here is derived from an EMBL/GenBank/DDBJ whole genome shotgun (WGS) entry which is preliminary data.</text>
</comment>
<dbReference type="InterPro" id="IPR036873">
    <property type="entry name" value="Rhodanese-like_dom_sf"/>
</dbReference>
<reference evidence="2 3" key="1">
    <citation type="submission" date="2023-07" db="EMBL/GenBank/DDBJ databases">
        <title>Comparative genomics of wheat-associated soil bacteria to identify genetic determinants of phenazine resistance.</title>
        <authorList>
            <person name="Mouncey N."/>
        </authorList>
    </citation>
    <scope>NUCLEOTIDE SEQUENCE [LARGE SCALE GENOMIC DNA]</scope>
    <source>
        <strain evidence="2 3">W1I3</strain>
    </source>
</reference>
<dbReference type="SUPFAM" id="SSF52821">
    <property type="entry name" value="Rhodanese/Cell cycle control phosphatase"/>
    <property type="match status" value="1"/>
</dbReference>
<dbReference type="Gene3D" id="3.40.250.10">
    <property type="entry name" value="Rhodanese-like domain"/>
    <property type="match status" value="1"/>
</dbReference>